<protein>
    <submittedName>
        <fullName evidence="3">PPOX class probable F420-dependent enzyme</fullName>
    </submittedName>
</protein>
<reference evidence="3 4" key="1">
    <citation type="submission" date="2017-06" db="EMBL/GenBank/DDBJ databases">
        <authorList>
            <person name="Kim H.J."/>
            <person name="Triplett B.A."/>
        </authorList>
    </citation>
    <scope>NUCLEOTIDE SEQUENCE [LARGE SCALE GENOMIC DNA]</scope>
    <source>
        <strain evidence="3 4">CGMCC 4.2132</strain>
    </source>
</reference>
<dbReference type="AlphaFoldDB" id="A0A239MIC1"/>
<dbReference type="GO" id="GO:0005829">
    <property type="term" value="C:cytosol"/>
    <property type="evidence" value="ECO:0007669"/>
    <property type="project" value="TreeGrafter"/>
</dbReference>
<dbReference type="Proteomes" id="UP000198282">
    <property type="component" value="Unassembled WGS sequence"/>
</dbReference>
<evidence type="ECO:0000313" key="4">
    <source>
        <dbReference type="Proteomes" id="UP000198282"/>
    </source>
</evidence>
<dbReference type="Gene3D" id="2.30.110.10">
    <property type="entry name" value="Electron Transport, Fmn-binding Protein, Chain A"/>
    <property type="match status" value="1"/>
</dbReference>
<keyword evidence="1" id="KW-0560">Oxidoreductase</keyword>
<dbReference type="PANTHER" id="PTHR35176">
    <property type="entry name" value="HEME OXYGENASE HI_0854-RELATED"/>
    <property type="match status" value="1"/>
</dbReference>
<dbReference type="InterPro" id="IPR012349">
    <property type="entry name" value="Split_barrel_FMN-bd"/>
</dbReference>
<dbReference type="EMBL" id="FZOD01000041">
    <property type="protein sequence ID" value="SNT41844.1"/>
    <property type="molecule type" value="Genomic_DNA"/>
</dbReference>
<dbReference type="SUPFAM" id="SSF50475">
    <property type="entry name" value="FMN-binding split barrel"/>
    <property type="match status" value="1"/>
</dbReference>
<accession>A0A239MIC1</accession>
<name>A0A239MIC1_9ACTN</name>
<evidence type="ECO:0000313" key="3">
    <source>
        <dbReference type="EMBL" id="SNT41844.1"/>
    </source>
</evidence>
<dbReference type="NCBIfam" id="TIGR03618">
    <property type="entry name" value="Rv1155_F420"/>
    <property type="match status" value="1"/>
</dbReference>
<keyword evidence="4" id="KW-1185">Reference proteome</keyword>
<dbReference type="InterPro" id="IPR052019">
    <property type="entry name" value="F420H2_bilvrd_red/Heme_oxyg"/>
</dbReference>
<dbReference type="Pfam" id="PF01243">
    <property type="entry name" value="PNPOx_N"/>
    <property type="match status" value="1"/>
</dbReference>
<dbReference type="PANTHER" id="PTHR35176:SF2">
    <property type="entry name" value="F420H(2)-DEPENDENT REDUCTASE RV1155"/>
    <property type="match status" value="1"/>
</dbReference>
<dbReference type="InterPro" id="IPR019920">
    <property type="entry name" value="F420-binding_dom_put"/>
</dbReference>
<organism evidence="3 4">
    <name type="scientific">Streptosporangium subroseum</name>
    <dbReference type="NCBI Taxonomy" id="106412"/>
    <lineage>
        <taxon>Bacteria</taxon>
        <taxon>Bacillati</taxon>
        <taxon>Actinomycetota</taxon>
        <taxon>Actinomycetes</taxon>
        <taxon>Streptosporangiales</taxon>
        <taxon>Streptosporangiaceae</taxon>
        <taxon>Streptosporangium</taxon>
    </lineage>
</organism>
<feature type="domain" description="Pyridoxamine 5'-phosphate oxidase N-terminal" evidence="2">
    <location>
        <begin position="20"/>
        <end position="144"/>
    </location>
</feature>
<dbReference type="InterPro" id="IPR011576">
    <property type="entry name" value="Pyridox_Oxase_N"/>
</dbReference>
<gene>
    <name evidence="3" type="ORF">SAMN05216276_104123</name>
</gene>
<proteinExistence type="predicted"/>
<dbReference type="GO" id="GO:0070967">
    <property type="term" value="F:coenzyme F420 binding"/>
    <property type="evidence" value="ECO:0007669"/>
    <property type="project" value="TreeGrafter"/>
</dbReference>
<evidence type="ECO:0000256" key="1">
    <source>
        <dbReference type="ARBA" id="ARBA00023002"/>
    </source>
</evidence>
<evidence type="ECO:0000259" key="2">
    <source>
        <dbReference type="Pfam" id="PF01243"/>
    </source>
</evidence>
<dbReference type="GO" id="GO:0016627">
    <property type="term" value="F:oxidoreductase activity, acting on the CH-CH group of donors"/>
    <property type="evidence" value="ECO:0007669"/>
    <property type="project" value="TreeGrafter"/>
</dbReference>
<sequence>MARVFLCAGMIEHDGLMDLDKARDFIRNNHRAVMLTSHADGRPQMSPIVVGLDAEGNAIVSTRETAAKVRNLRENPKVTLCVMTDAFFGSWIQVEGTAEIVPLPEAMELLVGYYRDISGEHPDWDDYRASMERERRVILRIGITRAGPDVHG</sequence>